<reference evidence="8" key="1">
    <citation type="submission" date="2022-11" db="EMBL/GenBank/DDBJ databases">
        <authorList>
            <person name="Morgan W.R."/>
            <person name="Tartar A."/>
        </authorList>
    </citation>
    <scope>NUCLEOTIDE SEQUENCE</scope>
    <source>
        <strain evidence="8">ARSEF 373</strain>
    </source>
</reference>
<dbReference type="PANTHER" id="PTHR39490">
    <property type="entry name" value="ARRESTIN DOMAIN-CONTAINING PROTEIN D"/>
    <property type="match status" value="1"/>
</dbReference>
<keyword evidence="2 4" id="KW-0863">Zinc-finger</keyword>
<feature type="compositionally biased region" description="Basic and acidic residues" evidence="5">
    <location>
        <begin position="603"/>
        <end position="614"/>
    </location>
</feature>
<evidence type="ECO:0000256" key="5">
    <source>
        <dbReference type="SAM" id="MobiDB-lite"/>
    </source>
</evidence>
<dbReference type="InterPro" id="IPR011011">
    <property type="entry name" value="Znf_FYVE_PHD"/>
</dbReference>
<feature type="compositionally biased region" description="Low complexity" evidence="5">
    <location>
        <begin position="94"/>
        <end position="107"/>
    </location>
</feature>
<dbReference type="PROSITE" id="PS51283">
    <property type="entry name" value="DUSP"/>
    <property type="match status" value="1"/>
</dbReference>
<dbReference type="PROSITE" id="PS50178">
    <property type="entry name" value="ZF_FYVE"/>
    <property type="match status" value="1"/>
</dbReference>
<gene>
    <name evidence="8" type="ORF">N0F65_002627</name>
</gene>
<feature type="compositionally biased region" description="Basic and acidic residues" evidence="5">
    <location>
        <begin position="573"/>
        <end position="585"/>
    </location>
</feature>
<feature type="compositionally biased region" description="Polar residues" evidence="5">
    <location>
        <begin position="270"/>
        <end position="286"/>
    </location>
</feature>
<dbReference type="AlphaFoldDB" id="A0AAV2Z6E7"/>
<dbReference type="SUPFAM" id="SSF143791">
    <property type="entry name" value="DUSP-like"/>
    <property type="match status" value="1"/>
</dbReference>
<dbReference type="SMART" id="SM00695">
    <property type="entry name" value="DUSP"/>
    <property type="match status" value="1"/>
</dbReference>
<dbReference type="InterPro" id="IPR006615">
    <property type="entry name" value="Pept_C19_DUSP"/>
</dbReference>
<keyword evidence="9" id="KW-1185">Reference proteome</keyword>
<evidence type="ECO:0000259" key="7">
    <source>
        <dbReference type="PROSITE" id="PS51283"/>
    </source>
</evidence>
<feature type="region of interest" description="Disordered" evidence="5">
    <location>
        <begin position="368"/>
        <end position="390"/>
    </location>
</feature>
<dbReference type="InterPro" id="IPR000306">
    <property type="entry name" value="Znf_FYVE"/>
</dbReference>
<sequence length="614" mass="67245">MLQPLPRSSGSSTTSSRGTQSLTGVRGEKASTASHLLRSGLKPFRGIRVSMRKKKSSKQSRRSLSRAGSGRSSHLKSSSGGIRLSQDDMHELRAMAAAASTASASSSPYTMGTATDMGSGTTAKLQSWRSGWKALGRTSKRKNTTPPLYSISFYPWKMEAHGYYSHPEAAAEWVPDTASSRCQICLTSFSLTRRRHHCRLCGRLVCGECSLQRTYLPLAKDRRQHHQMIKDGAPQRTCNSCANTLKNMVAQHDHRVKCFAVDHGVPVDTATSMPTRSASMSTLRDSTLSEDPYETALSLPGDDSTRSVVTSDDIPTRAEELEVILRARAFSRDRSVSAQYVISSQWLEQWLQYVHMDPSAPPAMAFTGSGMSSQSSTSSSRWHTTRRKARNRRPGPIANYALVDFVNGKLVPKSELERSRGNDVGGDYRVVSEDVWFAFHELYGGGPSIRLQQPSPGRRSFSGGSLSSRALISTSSFYSTASTRSLDMVEFVDTARWVISECDEHIRVATSAARIAIGDGVGSSGEYARQTTSRKTEGSFACNGIIVVHEILDTNATDRALEAPPPKLRRPHIIVEHGHSRDRGHSLVRSKRSRNGVGGQRQQQHDDEHGGGGL</sequence>
<dbReference type="Pfam" id="PF06337">
    <property type="entry name" value="DUSP"/>
    <property type="match status" value="1"/>
</dbReference>
<dbReference type="InterPro" id="IPR017455">
    <property type="entry name" value="Znf_FYVE-rel"/>
</dbReference>
<feature type="region of interest" description="Disordered" evidence="5">
    <location>
        <begin position="1"/>
        <end position="121"/>
    </location>
</feature>
<dbReference type="GO" id="GO:0004843">
    <property type="term" value="F:cysteine-type deubiquitinase activity"/>
    <property type="evidence" value="ECO:0007669"/>
    <property type="project" value="InterPro"/>
</dbReference>
<protein>
    <recommendedName>
        <fullName evidence="10">FYVE-type domain-containing protein</fullName>
    </recommendedName>
</protein>
<dbReference type="InterPro" id="IPR013083">
    <property type="entry name" value="Znf_RING/FYVE/PHD"/>
</dbReference>
<evidence type="ECO:0000256" key="1">
    <source>
        <dbReference type="ARBA" id="ARBA00022723"/>
    </source>
</evidence>
<dbReference type="SUPFAM" id="SSF57903">
    <property type="entry name" value="FYVE/PHD zinc finger"/>
    <property type="match status" value="1"/>
</dbReference>
<dbReference type="PANTHER" id="PTHR39490:SF8">
    <property type="entry name" value="ZINC FINGER FYVE DOMAIN-CONTAINING PROTEIN 21"/>
    <property type="match status" value="1"/>
</dbReference>
<accession>A0AAV2Z6E7</accession>
<organism evidence="8 9">
    <name type="scientific">Lagenidium giganteum</name>
    <dbReference type="NCBI Taxonomy" id="4803"/>
    <lineage>
        <taxon>Eukaryota</taxon>
        <taxon>Sar</taxon>
        <taxon>Stramenopiles</taxon>
        <taxon>Oomycota</taxon>
        <taxon>Peronosporomycetes</taxon>
        <taxon>Pythiales</taxon>
        <taxon>Pythiaceae</taxon>
    </lineage>
</organism>
<dbReference type="InterPro" id="IPR052113">
    <property type="entry name" value="FYVE-type_Zinc_Finger"/>
</dbReference>
<proteinExistence type="predicted"/>
<feature type="domain" description="DUSP" evidence="7">
    <location>
        <begin position="312"/>
        <end position="455"/>
    </location>
</feature>
<feature type="compositionally biased region" description="Basic residues" evidence="5">
    <location>
        <begin position="50"/>
        <end position="64"/>
    </location>
</feature>
<evidence type="ECO:0000256" key="4">
    <source>
        <dbReference type="PROSITE-ProRule" id="PRU00091"/>
    </source>
</evidence>
<evidence type="ECO:0000313" key="8">
    <source>
        <dbReference type="EMBL" id="DBA01017.1"/>
    </source>
</evidence>
<dbReference type="EMBL" id="DAKRPA010000054">
    <property type="protein sequence ID" value="DBA01017.1"/>
    <property type="molecule type" value="Genomic_DNA"/>
</dbReference>
<reference evidence="8" key="2">
    <citation type="journal article" date="2023" name="Microbiol Resour">
        <title>Decontamination and Annotation of the Draft Genome Sequence of the Oomycete Lagenidium giganteum ARSEF 373.</title>
        <authorList>
            <person name="Morgan W.R."/>
            <person name="Tartar A."/>
        </authorList>
    </citation>
    <scope>NUCLEOTIDE SEQUENCE</scope>
    <source>
        <strain evidence="8">ARSEF 373</strain>
    </source>
</reference>
<keyword evidence="3" id="KW-0862">Zinc</keyword>
<dbReference type="Proteomes" id="UP001146120">
    <property type="component" value="Unassembled WGS sequence"/>
</dbReference>
<evidence type="ECO:0008006" key="10">
    <source>
        <dbReference type="Google" id="ProtNLM"/>
    </source>
</evidence>
<evidence type="ECO:0000256" key="3">
    <source>
        <dbReference type="ARBA" id="ARBA00022833"/>
    </source>
</evidence>
<feature type="compositionally biased region" description="Low complexity" evidence="5">
    <location>
        <begin position="368"/>
        <end position="380"/>
    </location>
</feature>
<dbReference type="GO" id="GO:0008270">
    <property type="term" value="F:zinc ion binding"/>
    <property type="evidence" value="ECO:0007669"/>
    <property type="project" value="UniProtKB-KW"/>
</dbReference>
<feature type="compositionally biased region" description="Low complexity" evidence="5">
    <location>
        <begin position="65"/>
        <end position="81"/>
    </location>
</feature>
<dbReference type="Gene3D" id="3.30.2230.10">
    <property type="entry name" value="DUSP-like"/>
    <property type="match status" value="1"/>
</dbReference>
<evidence type="ECO:0000313" key="9">
    <source>
        <dbReference type="Proteomes" id="UP001146120"/>
    </source>
</evidence>
<feature type="domain" description="FYVE-type" evidence="6">
    <location>
        <begin position="176"/>
        <end position="246"/>
    </location>
</feature>
<feature type="compositionally biased region" description="Low complexity" evidence="5">
    <location>
        <begin position="8"/>
        <end position="24"/>
    </location>
</feature>
<evidence type="ECO:0000259" key="6">
    <source>
        <dbReference type="PROSITE" id="PS50178"/>
    </source>
</evidence>
<name>A0AAV2Z6E7_9STRA</name>
<dbReference type="InterPro" id="IPR035927">
    <property type="entry name" value="DUSP-like_sf"/>
</dbReference>
<dbReference type="Pfam" id="PF01363">
    <property type="entry name" value="FYVE"/>
    <property type="match status" value="1"/>
</dbReference>
<feature type="region of interest" description="Disordered" evidence="5">
    <location>
        <begin position="561"/>
        <end position="614"/>
    </location>
</feature>
<evidence type="ECO:0000256" key="2">
    <source>
        <dbReference type="ARBA" id="ARBA00022771"/>
    </source>
</evidence>
<dbReference type="SMART" id="SM00064">
    <property type="entry name" value="FYVE"/>
    <property type="match status" value="1"/>
</dbReference>
<dbReference type="Gene3D" id="3.30.40.10">
    <property type="entry name" value="Zinc/RING finger domain, C3HC4 (zinc finger)"/>
    <property type="match status" value="1"/>
</dbReference>
<feature type="compositionally biased region" description="Polar residues" evidence="5">
    <location>
        <begin position="108"/>
        <end position="121"/>
    </location>
</feature>
<comment type="caution">
    <text evidence="8">The sequence shown here is derived from an EMBL/GenBank/DDBJ whole genome shotgun (WGS) entry which is preliminary data.</text>
</comment>
<keyword evidence="1" id="KW-0479">Metal-binding</keyword>
<feature type="region of interest" description="Disordered" evidence="5">
    <location>
        <begin position="270"/>
        <end position="312"/>
    </location>
</feature>